<sequence length="358" mass="39278">MSLNSIGTDNARTPRLMLTRLWRRVREARRLPLLPSVLLLVVVIIPAVFAGQIAPHSPDQGDLNDRLLPPAWVGETIKYKTIVEKVNRENRMNEILLKDAERRVKIGDGTITGGGQNVQIGDQLEILSRKAGSTKYLLGTDKNGMDIFSRLIYGARLALVVSLLGIVVSGIIGSSLGIIAGYYGGILDAIIMRMVDVSLSISLVLIALVLAAVRGPSIENVLIVICLFLWSRYARLIRGETLQLKSQDFIARAQVSGASNLRIMYKHIFPNLANTIIVLATLQIGFVIILEASLSFLGAGVPRPNPAWGLMVADGRELLSNAWWVSLVPTVAIVLTVLSINLLGDWVRDWLDPKQRQI</sequence>
<dbReference type="Pfam" id="PF00528">
    <property type="entry name" value="BPD_transp_1"/>
    <property type="match status" value="1"/>
</dbReference>
<keyword evidence="6 7" id="KW-0472">Membrane</keyword>
<evidence type="ECO:0000256" key="2">
    <source>
        <dbReference type="ARBA" id="ARBA00022448"/>
    </source>
</evidence>
<feature type="domain" description="ABC transmembrane type-1" evidence="8">
    <location>
        <begin position="155"/>
        <end position="344"/>
    </location>
</feature>
<dbReference type="PROSITE" id="PS50928">
    <property type="entry name" value="ABC_TM1"/>
    <property type="match status" value="1"/>
</dbReference>
<dbReference type="InterPro" id="IPR035906">
    <property type="entry name" value="MetI-like_sf"/>
</dbReference>
<dbReference type="AlphaFoldDB" id="A0A381QIM3"/>
<feature type="transmembrane region" description="Helical" evidence="7">
    <location>
        <begin position="220"/>
        <end position="237"/>
    </location>
</feature>
<evidence type="ECO:0000256" key="5">
    <source>
        <dbReference type="ARBA" id="ARBA00022989"/>
    </source>
</evidence>
<keyword evidence="2" id="KW-0813">Transport</keyword>
<feature type="transmembrane region" description="Helical" evidence="7">
    <location>
        <begin position="33"/>
        <end position="54"/>
    </location>
</feature>
<keyword evidence="5 7" id="KW-1133">Transmembrane helix</keyword>
<keyword evidence="4 7" id="KW-0812">Transmembrane</keyword>
<dbReference type="PANTHER" id="PTHR43386">
    <property type="entry name" value="OLIGOPEPTIDE TRANSPORT SYSTEM PERMEASE PROTEIN APPC"/>
    <property type="match status" value="1"/>
</dbReference>
<organism evidence="9">
    <name type="scientific">marine metagenome</name>
    <dbReference type="NCBI Taxonomy" id="408172"/>
    <lineage>
        <taxon>unclassified sequences</taxon>
        <taxon>metagenomes</taxon>
        <taxon>ecological metagenomes</taxon>
    </lineage>
</organism>
<dbReference type="InterPro" id="IPR000515">
    <property type="entry name" value="MetI-like"/>
</dbReference>
<evidence type="ECO:0000313" key="9">
    <source>
        <dbReference type="EMBL" id="SUZ78259.1"/>
    </source>
</evidence>
<feature type="transmembrane region" description="Helical" evidence="7">
    <location>
        <begin position="157"/>
        <end position="183"/>
    </location>
</feature>
<gene>
    <name evidence="9" type="ORF">METZ01_LOCUS31113</name>
</gene>
<feature type="transmembrane region" description="Helical" evidence="7">
    <location>
        <begin position="321"/>
        <end position="344"/>
    </location>
</feature>
<evidence type="ECO:0000256" key="4">
    <source>
        <dbReference type="ARBA" id="ARBA00022692"/>
    </source>
</evidence>
<dbReference type="Gene3D" id="1.10.3720.10">
    <property type="entry name" value="MetI-like"/>
    <property type="match status" value="1"/>
</dbReference>
<dbReference type="CDD" id="cd06261">
    <property type="entry name" value="TM_PBP2"/>
    <property type="match status" value="1"/>
</dbReference>
<reference evidence="9" key="1">
    <citation type="submission" date="2018-05" db="EMBL/GenBank/DDBJ databases">
        <authorList>
            <person name="Lanie J.A."/>
            <person name="Ng W.-L."/>
            <person name="Kazmierczak K.M."/>
            <person name="Andrzejewski T.M."/>
            <person name="Davidsen T.M."/>
            <person name="Wayne K.J."/>
            <person name="Tettelin H."/>
            <person name="Glass J.I."/>
            <person name="Rusch D."/>
            <person name="Podicherti R."/>
            <person name="Tsui H.-C.T."/>
            <person name="Winkler M.E."/>
        </authorList>
    </citation>
    <scope>NUCLEOTIDE SEQUENCE</scope>
</reference>
<evidence type="ECO:0000256" key="7">
    <source>
        <dbReference type="SAM" id="Phobius"/>
    </source>
</evidence>
<dbReference type="PANTHER" id="PTHR43386:SF1">
    <property type="entry name" value="D,D-DIPEPTIDE TRANSPORT SYSTEM PERMEASE PROTEIN DDPC-RELATED"/>
    <property type="match status" value="1"/>
</dbReference>
<protein>
    <recommendedName>
        <fullName evidence="8">ABC transmembrane type-1 domain-containing protein</fullName>
    </recommendedName>
</protein>
<feature type="transmembrane region" description="Helical" evidence="7">
    <location>
        <begin position="195"/>
        <end position="214"/>
    </location>
</feature>
<evidence type="ECO:0000256" key="3">
    <source>
        <dbReference type="ARBA" id="ARBA00022475"/>
    </source>
</evidence>
<accession>A0A381QIM3</accession>
<evidence type="ECO:0000256" key="6">
    <source>
        <dbReference type="ARBA" id="ARBA00023136"/>
    </source>
</evidence>
<evidence type="ECO:0000256" key="1">
    <source>
        <dbReference type="ARBA" id="ARBA00004651"/>
    </source>
</evidence>
<proteinExistence type="predicted"/>
<dbReference type="InterPro" id="IPR050366">
    <property type="entry name" value="BP-dependent_transpt_permease"/>
</dbReference>
<dbReference type="SUPFAM" id="SSF161098">
    <property type="entry name" value="MetI-like"/>
    <property type="match status" value="1"/>
</dbReference>
<name>A0A381QIM3_9ZZZZ</name>
<dbReference type="EMBL" id="UINC01001347">
    <property type="protein sequence ID" value="SUZ78259.1"/>
    <property type="molecule type" value="Genomic_DNA"/>
</dbReference>
<dbReference type="GO" id="GO:0055085">
    <property type="term" value="P:transmembrane transport"/>
    <property type="evidence" value="ECO:0007669"/>
    <property type="project" value="InterPro"/>
</dbReference>
<evidence type="ECO:0000259" key="8">
    <source>
        <dbReference type="PROSITE" id="PS50928"/>
    </source>
</evidence>
<comment type="subcellular location">
    <subcellularLocation>
        <location evidence="1">Cell membrane</location>
        <topology evidence="1">Multi-pass membrane protein</topology>
    </subcellularLocation>
</comment>
<keyword evidence="3" id="KW-1003">Cell membrane</keyword>
<feature type="transmembrane region" description="Helical" evidence="7">
    <location>
        <begin position="272"/>
        <end position="301"/>
    </location>
</feature>
<dbReference type="GO" id="GO:0005886">
    <property type="term" value="C:plasma membrane"/>
    <property type="evidence" value="ECO:0007669"/>
    <property type="project" value="UniProtKB-SubCell"/>
</dbReference>